<feature type="region of interest" description="Disordered" evidence="3">
    <location>
        <begin position="231"/>
        <end position="266"/>
    </location>
</feature>
<evidence type="ECO:0000256" key="1">
    <source>
        <dbReference type="ARBA" id="ARBA00010845"/>
    </source>
</evidence>
<gene>
    <name evidence="5" type="primary">LOC606461</name>
</gene>
<dbReference type="Proteomes" id="UP000007305">
    <property type="component" value="Chromosome 7"/>
</dbReference>
<evidence type="ECO:0000256" key="3">
    <source>
        <dbReference type="SAM" id="MobiDB-lite"/>
    </source>
</evidence>
<name>A0A804Q7Q2_MAIZE</name>
<dbReference type="EnsemblPlants" id="Zm00001eb303090_T001">
    <property type="protein sequence ID" value="Zm00001eb303090_P001"/>
    <property type="gene ID" value="Zm00001eb303090"/>
</dbReference>
<keyword evidence="7" id="KW-1267">Proteomics identification</keyword>
<dbReference type="GO" id="GO:0005634">
    <property type="term" value="C:nucleus"/>
    <property type="evidence" value="ECO:0007669"/>
    <property type="project" value="InterPro"/>
</dbReference>
<dbReference type="PANTHER" id="PTHR34373:SF16">
    <property type="entry name" value="SHUGOSHIN-1"/>
    <property type="match status" value="1"/>
</dbReference>
<keyword evidence="6" id="KW-1185">Reference proteome</keyword>
<evidence type="ECO:0000259" key="4">
    <source>
        <dbReference type="Pfam" id="PF07557"/>
    </source>
</evidence>
<reference evidence="5" key="2">
    <citation type="submission" date="2019-07" db="EMBL/GenBank/DDBJ databases">
        <authorList>
            <person name="Seetharam A."/>
            <person name="Woodhouse M."/>
            <person name="Cannon E."/>
        </authorList>
    </citation>
    <scope>NUCLEOTIDE SEQUENCE [LARGE SCALE GENOMIC DNA]</scope>
    <source>
        <strain evidence="5">cv. B73</strain>
    </source>
</reference>
<evidence type="ECO:0000256" key="2">
    <source>
        <dbReference type="ARBA" id="ARBA00022829"/>
    </source>
</evidence>
<dbReference type="AlphaFoldDB" id="A0A804Q7Q2"/>
<evidence type="ECO:0000313" key="6">
    <source>
        <dbReference type="Proteomes" id="UP000007305"/>
    </source>
</evidence>
<feature type="compositionally biased region" description="Basic residues" evidence="3">
    <location>
        <begin position="251"/>
        <end position="260"/>
    </location>
</feature>
<comment type="similarity">
    <text evidence="1">Belongs to the shugoshin family.</text>
</comment>
<feature type="compositionally biased region" description="Polar residues" evidence="3">
    <location>
        <begin position="362"/>
        <end position="381"/>
    </location>
</feature>
<reference evidence="5" key="3">
    <citation type="submission" date="2021-05" db="UniProtKB">
        <authorList>
            <consortium name="EnsemblPlants"/>
        </authorList>
    </citation>
    <scope>IDENTIFICATION</scope>
    <source>
        <strain evidence="5">cv. B73</strain>
    </source>
</reference>
<dbReference type="InterPro" id="IPR044693">
    <property type="entry name" value="SGO_plant"/>
</dbReference>
<feature type="region of interest" description="Disordered" evidence="3">
    <location>
        <begin position="462"/>
        <end position="482"/>
    </location>
</feature>
<dbReference type="Pfam" id="PF07557">
    <property type="entry name" value="Shugoshin_C"/>
    <property type="match status" value="1"/>
</dbReference>
<dbReference type="GO" id="GO:0000775">
    <property type="term" value="C:chromosome, centromeric region"/>
    <property type="evidence" value="ECO:0007669"/>
    <property type="project" value="InterPro"/>
</dbReference>
<protein>
    <submittedName>
        <fullName evidence="5">Shugoshin 1</fullName>
    </submittedName>
</protein>
<dbReference type="OrthoDB" id="770508at2759"/>
<feature type="compositionally biased region" description="Polar residues" evidence="3">
    <location>
        <begin position="1"/>
        <end position="19"/>
    </location>
</feature>
<dbReference type="PANTHER" id="PTHR34373">
    <property type="entry name" value="SHUGOSHIN 2"/>
    <property type="match status" value="1"/>
</dbReference>
<organism evidence="5 6">
    <name type="scientific">Zea mays</name>
    <name type="common">Maize</name>
    <dbReference type="NCBI Taxonomy" id="4577"/>
    <lineage>
        <taxon>Eukaryota</taxon>
        <taxon>Viridiplantae</taxon>
        <taxon>Streptophyta</taxon>
        <taxon>Embryophyta</taxon>
        <taxon>Tracheophyta</taxon>
        <taxon>Spermatophyta</taxon>
        <taxon>Magnoliopsida</taxon>
        <taxon>Liliopsida</taxon>
        <taxon>Poales</taxon>
        <taxon>Poaceae</taxon>
        <taxon>PACMAD clade</taxon>
        <taxon>Panicoideae</taxon>
        <taxon>Andropogonodae</taxon>
        <taxon>Andropogoneae</taxon>
        <taxon>Tripsacinae</taxon>
        <taxon>Zea</taxon>
    </lineage>
</organism>
<feature type="compositionally biased region" description="Polar residues" evidence="3">
    <location>
        <begin position="231"/>
        <end position="241"/>
    </location>
</feature>
<feature type="domain" description="Shugoshin C-terminal" evidence="4">
    <location>
        <begin position="490"/>
        <end position="513"/>
    </location>
</feature>
<accession>A0A804Q7Q2</accession>
<dbReference type="GO" id="GO:0045144">
    <property type="term" value="P:meiotic sister chromatid segregation"/>
    <property type="evidence" value="ECO:0007669"/>
    <property type="project" value="InterPro"/>
</dbReference>
<evidence type="ECO:0000313" key="5">
    <source>
        <dbReference type="EnsemblPlants" id="Zm00001eb303090_P001"/>
    </source>
</evidence>
<dbReference type="Gramene" id="Zm00001eb303090_T001">
    <property type="protein sequence ID" value="Zm00001eb303090_P001"/>
    <property type="gene ID" value="Zm00001eb303090"/>
</dbReference>
<keyword evidence="2" id="KW-0159">Chromosome partition</keyword>
<feature type="region of interest" description="Disordered" evidence="3">
    <location>
        <begin position="362"/>
        <end position="396"/>
    </location>
</feature>
<evidence type="ECO:0007829" key="7">
    <source>
        <dbReference type="PeptideAtlas" id="A0A804Q7Q2"/>
    </source>
</evidence>
<feature type="compositionally biased region" description="Polar residues" evidence="3">
    <location>
        <begin position="462"/>
        <end position="471"/>
    </location>
</feature>
<dbReference type="InterPro" id="IPR011515">
    <property type="entry name" value="Shugoshin_C"/>
</dbReference>
<proteinExistence type="evidence at protein level"/>
<sequence length="514" mass="56768">MTSTAAGSGSLNPPHSNPSGDGGPRIRSPPGKGNKPVALADITNTGKPNAARSITVPDLVKENTKLLTLLNEKTKIIDLSRVEIYKLRLALQASKQQNLHLTQTNSQMLACHIGEMDTVNVNGPTLKKTLHTVLILWCEIEHCLIFLFCASLQEINTGKDRIKMLQHELSCTTALLKVKDSELDRKKNAGNVQQKGVKSQVLKTKASTVAVEAHHVGDSVTSGVEHHVVESQSAVSSNTVCQEPPQDGKQKRMPQRRRSSRLNQGSCEIRGVSQNTLHENPVVPVAPSTLSLEKQYGQTTGKHMKSLQNECSATVHEVIMASEFEKTEINELPQKTDLKEIPEACSSETEVQSHKIGDKAFNSKQNHLTGSQSSLSFNTVDTPEPPEDNTVKRCSKKRSSIEDVNAKLDTITSEPLRHEEKRKSRRKISARLNSVSSEHTDIVVETEHKDVIVSLAGSTSNVSMEQRTNQEQDGDCFSRKSNENQILGRRSLRRAAEKVVSYKEMPLNVKMRRP</sequence>
<dbReference type="GO" id="GO:0034090">
    <property type="term" value="P:maintenance of meiotic sister chromatid cohesion"/>
    <property type="evidence" value="ECO:0007669"/>
    <property type="project" value="InterPro"/>
</dbReference>
<reference evidence="6" key="1">
    <citation type="submission" date="2015-12" db="EMBL/GenBank/DDBJ databases">
        <title>Update maize B73 reference genome by single molecule sequencing technologies.</title>
        <authorList>
            <consortium name="Maize Genome Sequencing Project"/>
            <person name="Ware D."/>
        </authorList>
    </citation>
    <scope>NUCLEOTIDE SEQUENCE [LARGE SCALE GENOMIC DNA]</scope>
    <source>
        <strain evidence="6">cv. B73</strain>
    </source>
</reference>
<feature type="region of interest" description="Disordered" evidence="3">
    <location>
        <begin position="1"/>
        <end position="37"/>
    </location>
</feature>